<evidence type="ECO:0000256" key="1">
    <source>
        <dbReference type="SAM" id="Phobius"/>
    </source>
</evidence>
<evidence type="ECO:0000313" key="3">
    <source>
        <dbReference type="EMBL" id="OGK20287.1"/>
    </source>
</evidence>
<proteinExistence type="predicted"/>
<feature type="domain" description="Urease accessory protein UreH-like transmembrane" evidence="2">
    <location>
        <begin position="36"/>
        <end position="207"/>
    </location>
</feature>
<dbReference type="Pfam" id="PF13386">
    <property type="entry name" value="DsbD_2"/>
    <property type="match status" value="1"/>
</dbReference>
<comment type="caution">
    <text evidence="3">The sequence shown here is derived from an EMBL/GenBank/DDBJ whole genome shotgun (WGS) entry which is preliminary data.</text>
</comment>
<keyword evidence="1" id="KW-0812">Transmembrane</keyword>
<feature type="transmembrane region" description="Helical" evidence="1">
    <location>
        <begin position="193"/>
        <end position="214"/>
    </location>
</feature>
<dbReference type="PANTHER" id="PTHR33876:SF4">
    <property type="entry name" value="CHLOROPLAST PROTEIN FOR GROWTH AND FERTILITY 2"/>
    <property type="match status" value="1"/>
</dbReference>
<evidence type="ECO:0000313" key="4">
    <source>
        <dbReference type="Proteomes" id="UP000177026"/>
    </source>
</evidence>
<name>A0A1F7GMZ5_9BACT</name>
<feature type="transmembrane region" description="Helical" evidence="1">
    <location>
        <begin position="126"/>
        <end position="148"/>
    </location>
</feature>
<dbReference type="Proteomes" id="UP000177026">
    <property type="component" value="Unassembled WGS sequence"/>
</dbReference>
<sequence length="215" mass="23681">MNELYTLGFGLLLGIKHVFEADHLIAISTMLTEKKNPQKAALIGTFWGIGHTTTLFVVGLSVLLLRLSIPQAIAERLEIIVGLMLIVLGVQSIRKKVVSHEHKHTHGSISHSHLHQDHTHQHKKSFFIGMVHGFAGSGALMVLVLSLINSVWQGILYILLFGLGSTISMTFMSLVIGLPLSKSLTVFNKTEQYIRLLAGMISVLFGISIIYSILH</sequence>
<accession>A0A1F7GMZ5</accession>
<dbReference type="AlphaFoldDB" id="A0A1F7GMZ5"/>
<protein>
    <recommendedName>
        <fullName evidence="2">Urease accessory protein UreH-like transmembrane domain-containing protein</fullName>
    </recommendedName>
</protein>
<feature type="transmembrane region" description="Helical" evidence="1">
    <location>
        <begin position="45"/>
        <end position="65"/>
    </location>
</feature>
<dbReference type="InterPro" id="IPR052776">
    <property type="entry name" value="Chloro_ReproSupport/MetalTrans"/>
</dbReference>
<feature type="transmembrane region" description="Helical" evidence="1">
    <location>
        <begin position="77"/>
        <end position="93"/>
    </location>
</feature>
<reference evidence="3 4" key="1">
    <citation type="journal article" date="2016" name="Nat. Commun.">
        <title>Thousands of microbial genomes shed light on interconnected biogeochemical processes in an aquifer system.</title>
        <authorList>
            <person name="Anantharaman K."/>
            <person name="Brown C.T."/>
            <person name="Hug L.A."/>
            <person name="Sharon I."/>
            <person name="Castelle C.J."/>
            <person name="Probst A.J."/>
            <person name="Thomas B.C."/>
            <person name="Singh A."/>
            <person name="Wilkins M.J."/>
            <person name="Karaoz U."/>
            <person name="Brodie E.L."/>
            <person name="Williams K.H."/>
            <person name="Hubbard S.S."/>
            <person name="Banfield J.F."/>
        </authorList>
    </citation>
    <scope>NUCLEOTIDE SEQUENCE [LARGE SCALE GENOMIC DNA]</scope>
</reference>
<evidence type="ECO:0000259" key="2">
    <source>
        <dbReference type="Pfam" id="PF13386"/>
    </source>
</evidence>
<keyword evidence="1" id="KW-0472">Membrane</keyword>
<dbReference type="EMBL" id="MFZI01000037">
    <property type="protein sequence ID" value="OGK20287.1"/>
    <property type="molecule type" value="Genomic_DNA"/>
</dbReference>
<dbReference type="InterPro" id="IPR039447">
    <property type="entry name" value="UreH-like_TM_dom"/>
</dbReference>
<gene>
    <name evidence="3" type="ORF">A2866_06410</name>
</gene>
<dbReference type="PANTHER" id="PTHR33876">
    <property type="entry name" value="UNNAMED PRODUCT"/>
    <property type="match status" value="1"/>
</dbReference>
<organism evidence="3 4">
    <name type="scientific">Candidatus Roizmanbacteria bacterium RIFCSPHIGHO2_01_FULL_39_8</name>
    <dbReference type="NCBI Taxonomy" id="1802033"/>
    <lineage>
        <taxon>Bacteria</taxon>
        <taxon>Candidatus Roizmaniibacteriota</taxon>
    </lineage>
</organism>
<feature type="transmembrane region" description="Helical" evidence="1">
    <location>
        <begin position="155"/>
        <end position="181"/>
    </location>
</feature>
<keyword evidence="1" id="KW-1133">Transmembrane helix</keyword>